<reference evidence="2" key="1">
    <citation type="submission" date="2019-11" db="EMBL/GenBank/DDBJ databases">
        <authorList>
            <person name="Feng L."/>
        </authorList>
    </citation>
    <scope>NUCLEOTIDE SEQUENCE</scope>
    <source>
        <strain evidence="2">CParaputrificumLFYP93</strain>
    </source>
</reference>
<gene>
    <name evidence="2" type="ORF">CPLFYP93_02719</name>
</gene>
<protein>
    <submittedName>
        <fullName evidence="2">Uncharacterized protein</fullName>
    </submittedName>
</protein>
<evidence type="ECO:0000313" key="2">
    <source>
        <dbReference type="EMBL" id="VYU55667.1"/>
    </source>
</evidence>
<proteinExistence type="predicted"/>
<accession>A0A6N3FT59</accession>
<dbReference type="AlphaFoldDB" id="A0A6N3FT59"/>
<dbReference type="RefSeq" id="WP_291671333.1">
    <property type="nucleotide sequence ID" value="NZ_CACRTV010000064.1"/>
</dbReference>
<organism evidence="2">
    <name type="scientific">Clostridium paraputrificum</name>
    <dbReference type="NCBI Taxonomy" id="29363"/>
    <lineage>
        <taxon>Bacteria</taxon>
        <taxon>Bacillati</taxon>
        <taxon>Bacillota</taxon>
        <taxon>Clostridia</taxon>
        <taxon>Eubacteriales</taxon>
        <taxon>Clostridiaceae</taxon>
        <taxon>Clostridium</taxon>
    </lineage>
</organism>
<sequence>MSCNCGCKHKKTKSDPTSSNYSKEMNNKAHQKSPFGEDEPSTHTTYK</sequence>
<feature type="region of interest" description="Disordered" evidence="1">
    <location>
        <begin position="1"/>
        <end position="47"/>
    </location>
</feature>
<evidence type="ECO:0000256" key="1">
    <source>
        <dbReference type="SAM" id="MobiDB-lite"/>
    </source>
</evidence>
<feature type="compositionally biased region" description="Polar residues" evidence="1">
    <location>
        <begin position="15"/>
        <end position="24"/>
    </location>
</feature>
<name>A0A6N3FT59_9CLOT</name>
<dbReference type="EMBL" id="CACRTV010000064">
    <property type="protein sequence ID" value="VYU55667.1"/>
    <property type="molecule type" value="Genomic_DNA"/>
</dbReference>